<dbReference type="InParanoid" id="I7MGN4"/>
<feature type="coiled-coil region" evidence="1">
    <location>
        <begin position="99"/>
        <end position="281"/>
    </location>
</feature>
<feature type="compositionally biased region" description="Low complexity" evidence="2">
    <location>
        <begin position="692"/>
        <end position="714"/>
    </location>
</feature>
<dbReference type="RefSeq" id="XP_001022000.2">
    <property type="nucleotide sequence ID" value="XM_001022000.2"/>
</dbReference>
<evidence type="ECO:0000313" key="3">
    <source>
        <dbReference type="EMBL" id="EAS01755.2"/>
    </source>
</evidence>
<feature type="region of interest" description="Disordered" evidence="2">
    <location>
        <begin position="673"/>
        <end position="716"/>
    </location>
</feature>
<dbReference type="Proteomes" id="UP000009168">
    <property type="component" value="Unassembled WGS sequence"/>
</dbReference>
<dbReference type="EMBL" id="GG662556">
    <property type="protein sequence ID" value="EAS01755.2"/>
    <property type="molecule type" value="Genomic_DNA"/>
</dbReference>
<name>I7MGN4_TETTS</name>
<feature type="region of interest" description="Disordered" evidence="2">
    <location>
        <begin position="551"/>
        <end position="579"/>
    </location>
</feature>
<dbReference type="STRING" id="312017.I7MGN4"/>
<evidence type="ECO:0000256" key="1">
    <source>
        <dbReference type="SAM" id="Coils"/>
    </source>
</evidence>
<protein>
    <submittedName>
        <fullName evidence="3">Uncharacterized protein</fullName>
    </submittedName>
</protein>
<reference evidence="4" key="1">
    <citation type="journal article" date="2006" name="PLoS Biol.">
        <title>Macronuclear genome sequence of the ciliate Tetrahymena thermophila, a model eukaryote.</title>
        <authorList>
            <person name="Eisen J.A."/>
            <person name="Coyne R.S."/>
            <person name="Wu M."/>
            <person name="Wu D."/>
            <person name="Thiagarajan M."/>
            <person name="Wortman J.R."/>
            <person name="Badger J.H."/>
            <person name="Ren Q."/>
            <person name="Amedeo P."/>
            <person name="Jones K.M."/>
            <person name="Tallon L.J."/>
            <person name="Delcher A.L."/>
            <person name="Salzberg S.L."/>
            <person name="Silva J.C."/>
            <person name="Haas B.J."/>
            <person name="Majoros W.H."/>
            <person name="Farzad M."/>
            <person name="Carlton J.M."/>
            <person name="Smith R.K. Jr."/>
            <person name="Garg J."/>
            <person name="Pearlman R.E."/>
            <person name="Karrer K.M."/>
            <person name="Sun L."/>
            <person name="Manning G."/>
            <person name="Elde N.C."/>
            <person name="Turkewitz A.P."/>
            <person name="Asai D.J."/>
            <person name="Wilkes D.E."/>
            <person name="Wang Y."/>
            <person name="Cai H."/>
            <person name="Collins K."/>
            <person name="Stewart B.A."/>
            <person name="Lee S.R."/>
            <person name="Wilamowska K."/>
            <person name="Weinberg Z."/>
            <person name="Ruzzo W.L."/>
            <person name="Wloga D."/>
            <person name="Gaertig J."/>
            <person name="Frankel J."/>
            <person name="Tsao C.-C."/>
            <person name="Gorovsky M.A."/>
            <person name="Keeling P.J."/>
            <person name="Waller R.F."/>
            <person name="Patron N.J."/>
            <person name="Cherry J.M."/>
            <person name="Stover N.A."/>
            <person name="Krieger C.J."/>
            <person name="del Toro C."/>
            <person name="Ryder H.F."/>
            <person name="Williamson S.C."/>
            <person name="Barbeau R.A."/>
            <person name="Hamilton E.P."/>
            <person name="Orias E."/>
        </authorList>
    </citation>
    <scope>NUCLEOTIDE SEQUENCE [LARGE SCALE GENOMIC DNA]</scope>
    <source>
        <strain evidence="4">SB210</strain>
    </source>
</reference>
<accession>I7MGN4</accession>
<dbReference type="AlphaFoldDB" id="I7MGN4"/>
<dbReference type="GeneID" id="7836003"/>
<gene>
    <name evidence="3" type="ORF">TTHERM_00564010</name>
</gene>
<evidence type="ECO:0000256" key="2">
    <source>
        <dbReference type="SAM" id="MobiDB-lite"/>
    </source>
</evidence>
<feature type="compositionally biased region" description="Polar residues" evidence="2">
    <location>
        <begin position="673"/>
        <end position="685"/>
    </location>
</feature>
<keyword evidence="4" id="KW-1185">Reference proteome</keyword>
<keyword evidence="1" id="KW-0175">Coiled coil</keyword>
<organism evidence="3 4">
    <name type="scientific">Tetrahymena thermophila (strain SB210)</name>
    <dbReference type="NCBI Taxonomy" id="312017"/>
    <lineage>
        <taxon>Eukaryota</taxon>
        <taxon>Sar</taxon>
        <taxon>Alveolata</taxon>
        <taxon>Ciliophora</taxon>
        <taxon>Intramacronucleata</taxon>
        <taxon>Oligohymenophorea</taxon>
        <taxon>Hymenostomatida</taxon>
        <taxon>Tetrahymenina</taxon>
        <taxon>Tetrahymenidae</taxon>
        <taxon>Tetrahymena</taxon>
    </lineage>
</organism>
<dbReference type="OrthoDB" id="327843at2759"/>
<sequence length="1176" mass="139733">MQGQEFEESQSSVQFNTFEDKLNLKKWDEDEAEIRTFLNKLSTDIEQSFLQRRLDRGVKEDEIQYEFELAIKEILNKEQQIKLSLELAYVLLEKMHEQRDIFSDEYDEFMQQKEELQRDLEFKEQYCEEYSRRLQFLTEQNNNLTQEYAQLEEFNDKLKARNSELDQELIKSLHQIEQVKQNKEQDTNSKLTIIQKELDNLKNHNIQLSKDLSEAKKKVQSEQIQQQELFNQLDEMKRMNNLFLKENDSIKRQLQEAQFRLQAAQEEKEKIEVQFLQLQMVHQNKLHRKDSKESDYMESDSYIAQNNQNNTNINLEQDKNQGQFSALYGEILGQNKNQNKFGDDMFNYYSSNRDSHTEDNIKDHNIKGKTKAISKNNFGKRFSNINTLSEIQIENRNNRNYPLSNKNSSQTIIENEEKGEQEIKSKAQTFTYFKKGFSNLSKKYQEEKNYEDEEYDSSRWHKQDQVIEIERPNLNFKKNVQRLRNIDQAMKIEDQNYSSIEDISAQMDIRSLQDQKIDEILNSYEEVQFNSIKNQAQSPSKEKQILLIEDHRISEEDQEEDKVGGQNSENKEEAQPKYISSNKINKLQEFSNQKQEHAQENSGYKETLHIPQDAQVEQRNLLSINSTDNQNTQNASFQENNQQTIKQIKRMSASKGSEQNSIQKQDKIITNFQTPQLNQKASQNKDGSEILQQQSQSQNNDQNNYNSHNVYKNNHQNHYNTQPQLLQDEFSNQSKTSISGQVRKFSSRNQTHRKTKFMENMKNYKISHWGEDNEENYKLNTLITNDTMATHVKKYKHEHTRSLLIPSEISDYRSENKINQETKQTDQEYLNNIQINNPFEKIVIDGDAFLNEQPNQISTKLTQQKSNLYKAYRSGIKSASICSLPSSNLTQQRLNHDNIQRQSMQQLQNERQESQLKQFEEIQSPIQRQQNPQIRIQNEQIEEKNELQQYLSQNQFENLKSQEDDSDREDATEILEKSKLKNEIQTYDLNKMNSNNQDEYDKFCSPLLKDNELKEENMQISHIIQSIQNNKSQSINPEYENISEMLINNSRVRTKERSIDKNIFRQPLQKPQRKDTYEEFFMLTAQCVKLNSPYFDEINSVKVQPYYEEIKAQQIPYHKWSDFLKEKFEKIHQQMSQQNKLKFTYKVQIESVKQNQGPQLQICSIISQNQSPQRKK</sequence>
<proteinExistence type="predicted"/>
<dbReference type="KEGG" id="tet:TTHERM_00564010"/>
<evidence type="ECO:0000313" key="4">
    <source>
        <dbReference type="Proteomes" id="UP000009168"/>
    </source>
</evidence>